<dbReference type="STRING" id="1236970.JCM9140_2372"/>
<dbReference type="SMART" id="SM00267">
    <property type="entry name" value="GGDEF"/>
    <property type="match status" value="1"/>
</dbReference>
<dbReference type="NCBIfam" id="TIGR00229">
    <property type="entry name" value="sensory_box"/>
    <property type="match status" value="1"/>
</dbReference>
<organism evidence="3 4">
    <name type="scientific">Halalkalibacter wakoensis JCM 9140</name>
    <dbReference type="NCBI Taxonomy" id="1236970"/>
    <lineage>
        <taxon>Bacteria</taxon>
        <taxon>Bacillati</taxon>
        <taxon>Bacillota</taxon>
        <taxon>Bacilli</taxon>
        <taxon>Bacillales</taxon>
        <taxon>Bacillaceae</taxon>
        <taxon>Halalkalibacter</taxon>
    </lineage>
</organism>
<dbReference type="CDD" id="cd00130">
    <property type="entry name" value="PAS"/>
    <property type="match status" value="1"/>
</dbReference>
<dbReference type="SUPFAM" id="SSF55073">
    <property type="entry name" value="Nucleotide cyclase"/>
    <property type="match status" value="1"/>
</dbReference>
<evidence type="ECO:0000259" key="1">
    <source>
        <dbReference type="PROSITE" id="PS50112"/>
    </source>
</evidence>
<protein>
    <submittedName>
        <fullName evidence="3">Diguanylate cyclase/phosphodiesterase</fullName>
    </submittedName>
</protein>
<dbReference type="Pfam" id="PF00990">
    <property type="entry name" value="GGDEF"/>
    <property type="match status" value="1"/>
</dbReference>
<name>W4Q2V7_9BACI</name>
<dbReference type="PROSITE" id="PS50112">
    <property type="entry name" value="PAS"/>
    <property type="match status" value="1"/>
</dbReference>
<dbReference type="InterPro" id="IPR043128">
    <property type="entry name" value="Rev_trsase/Diguanyl_cyclase"/>
</dbReference>
<reference evidence="3" key="1">
    <citation type="journal article" date="2014" name="Genome Announc.">
        <title>Draft Genome Sequences of Three Alkaliphilic Bacillus Strains, Bacillus wakoensis JCM 9140T, Bacillus akibai JCM 9157T, and Bacillus hemicellulosilyticus JCM 9152T.</title>
        <authorList>
            <person name="Yuki M."/>
            <person name="Oshima K."/>
            <person name="Suda W."/>
            <person name="Oshida Y."/>
            <person name="Kitamura K."/>
            <person name="Iida T."/>
            <person name="Hattori M."/>
            <person name="Ohkuma M."/>
        </authorList>
    </citation>
    <scope>NUCLEOTIDE SEQUENCE [LARGE SCALE GENOMIC DNA]</scope>
    <source>
        <strain evidence="3">JCM 9140</strain>
    </source>
</reference>
<dbReference type="InterPro" id="IPR000160">
    <property type="entry name" value="GGDEF_dom"/>
</dbReference>
<dbReference type="EMBL" id="BAUT01000022">
    <property type="protein sequence ID" value="GAE26322.1"/>
    <property type="molecule type" value="Genomic_DNA"/>
</dbReference>
<dbReference type="AlphaFoldDB" id="W4Q2V7"/>
<dbReference type="InterPro" id="IPR052163">
    <property type="entry name" value="DGC-Regulatory_Protein"/>
</dbReference>
<dbReference type="PANTHER" id="PTHR46663">
    <property type="entry name" value="DIGUANYLATE CYCLASE DGCT-RELATED"/>
    <property type="match status" value="1"/>
</dbReference>
<dbReference type="Gene3D" id="3.30.450.20">
    <property type="entry name" value="PAS domain"/>
    <property type="match status" value="1"/>
</dbReference>
<dbReference type="SUPFAM" id="SSF55785">
    <property type="entry name" value="PYP-like sensor domain (PAS domain)"/>
    <property type="match status" value="1"/>
</dbReference>
<dbReference type="Proteomes" id="UP000018890">
    <property type="component" value="Unassembled WGS sequence"/>
</dbReference>
<sequence length="281" mass="31779">MNEKGKLAEVLKKGSEHLTNQSENLKKLNRMEQEMNFLLKNSENAIFTLDNQGKFLKVSQSFERLIGYLPNYLIDVVRDIDVPEVKSYVKKVGAGHASTLKIHLFLESGSIPVTIQIEPIYENEKVIGGIGIIHKTFLKQKGKDELTELPNRRSLLDLLSIHIQEARAADEKLAIMFIDLDRFKHVNDTLGHEWGDSSLKIIANRLKSIVEQGNIVTRVGGDEFIVIKPQLQSANEVVDLAICLLKEIRRPVMIDQYEFTLTGSIGIAIYPEKCKKCRGIN</sequence>
<dbReference type="CDD" id="cd01949">
    <property type="entry name" value="GGDEF"/>
    <property type="match status" value="1"/>
</dbReference>
<comment type="caution">
    <text evidence="3">The sequence shown here is derived from an EMBL/GenBank/DDBJ whole genome shotgun (WGS) entry which is preliminary data.</text>
</comment>
<dbReference type="PROSITE" id="PS50887">
    <property type="entry name" value="GGDEF"/>
    <property type="match status" value="1"/>
</dbReference>
<evidence type="ECO:0000259" key="2">
    <source>
        <dbReference type="PROSITE" id="PS50887"/>
    </source>
</evidence>
<dbReference type="InterPro" id="IPR035965">
    <property type="entry name" value="PAS-like_dom_sf"/>
</dbReference>
<proteinExistence type="predicted"/>
<evidence type="ECO:0000313" key="3">
    <source>
        <dbReference type="EMBL" id="GAE26322.1"/>
    </source>
</evidence>
<keyword evidence="4" id="KW-1185">Reference proteome</keyword>
<dbReference type="Gene3D" id="3.30.70.270">
    <property type="match status" value="1"/>
</dbReference>
<gene>
    <name evidence="3" type="ORF">JCM9140_2372</name>
</gene>
<feature type="domain" description="PAS" evidence="1">
    <location>
        <begin position="31"/>
        <end position="75"/>
    </location>
</feature>
<dbReference type="PANTHER" id="PTHR46663:SF2">
    <property type="entry name" value="GGDEF DOMAIN-CONTAINING PROTEIN"/>
    <property type="match status" value="1"/>
</dbReference>
<feature type="domain" description="GGDEF" evidence="2">
    <location>
        <begin position="171"/>
        <end position="281"/>
    </location>
</feature>
<accession>W4Q2V7</accession>
<dbReference type="NCBIfam" id="TIGR00254">
    <property type="entry name" value="GGDEF"/>
    <property type="match status" value="1"/>
</dbReference>
<dbReference type="InterPro" id="IPR000014">
    <property type="entry name" value="PAS"/>
</dbReference>
<evidence type="ECO:0000313" key="4">
    <source>
        <dbReference type="Proteomes" id="UP000018890"/>
    </source>
</evidence>
<dbReference type="InterPro" id="IPR029787">
    <property type="entry name" value="Nucleotide_cyclase"/>
</dbReference>